<dbReference type="PANTHER" id="PTHR42769">
    <property type="entry name" value="SUPEROXIDE DISMUTASE"/>
    <property type="match status" value="1"/>
</dbReference>
<dbReference type="AlphaFoldDB" id="A0ABD5CUG0"/>
<accession>A0ABD5CUG0</accession>
<dbReference type="InterPro" id="IPR019833">
    <property type="entry name" value="Mn/Fe_SOD_BS"/>
</dbReference>
<feature type="binding site" evidence="5">
    <location>
        <position position="213"/>
    </location>
    <ligand>
        <name>Mn(2+)</name>
        <dbReference type="ChEBI" id="CHEBI:29035"/>
    </ligand>
</feature>
<evidence type="ECO:0000256" key="4">
    <source>
        <dbReference type="ARBA" id="ARBA00023002"/>
    </source>
</evidence>
<evidence type="ECO:0000313" key="11">
    <source>
        <dbReference type="Proteomes" id="UP001245184"/>
    </source>
</evidence>
<evidence type="ECO:0000256" key="2">
    <source>
        <dbReference type="ARBA" id="ARBA00012682"/>
    </source>
</evidence>
<dbReference type="EMBL" id="JAVIZN010000003">
    <property type="protein sequence ID" value="MDR6208094.1"/>
    <property type="molecule type" value="Genomic_DNA"/>
</dbReference>
<feature type="binding site" evidence="5">
    <location>
        <position position="76"/>
    </location>
    <ligand>
        <name>Mn(2+)</name>
        <dbReference type="ChEBI" id="CHEBI:29035"/>
    </ligand>
</feature>
<dbReference type="SUPFAM" id="SSF46609">
    <property type="entry name" value="Fe,Mn superoxide dismutase (SOD), N-terminal domain"/>
    <property type="match status" value="1"/>
</dbReference>
<comment type="similarity">
    <text evidence="1 6">Belongs to the iron/manganese superoxide dismutase family.</text>
</comment>
<dbReference type="GO" id="GO:0004784">
    <property type="term" value="F:superoxide dismutase activity"/>
    <property type="evidence" value="ECO:0007669"/>
    <property type="project" value="UniProtKB-EC"/>
</dbReference>
<dbReference type="InterPro" id="IPR019546">
    <property type="entry name" value="TAT_signal_bac_arc"/>
</dbReference>
<feature type="binding site" evidence="5">
    <location>
        <position position="209"/>
    </location>
    <ligand>
        <name>Mn(2+)</name>
        <dbReference type="ChEBI" id="CHEBI:29035"/>
    </ligand>
</feature>
<dbReference type="PANTHER" id="PTHR42769:SF3">
    <property type="entry name" value="SUPEROXIDE DISMUTASE [FE] 2, CHLOROPLASTIC"/>
    <property type="match status" value="1"/>
</dbReference>
<proteinExistence type="inferred from homology"/>
<dbReference type="Gene3D" id="1.10.287.990">
    <property type="entry name" value="Fe,Mn superoxide dismutase (SOD) domain"/>
    <property type="match status" value="1"/>
</dbReference>
<dbReference type="NCBIfam" id="TIGR01409">
    <property type="entry name" value="TAT_signal_seq"/>
    <property type="match status" value="1"/>
</dbReference>
<dbReference type="Gene3D" id="3.55.40.20">
    <property type="entry name" value="Iron/manganese superoxide dismutase, C-terminal domain"/>
    <property type="match status" value="1"/>
</dbReference>
<dbReference type="InterPro" id="IPR019832">
    <property type="entry name" value="Mn/Fe_SOD_C"/>
</dbReference>
<feature type="domain" description="Manganese/iron superoxide dismutase C-terminal" evidence="9">
    <location>
        <begin position="144"/>
        <end position="242"/>
    </location>
</feature>
<dbReference type="PROSITE" id="PS00088">
    <property type="entry name" value="SOD_MN"/>
    <property type="match status" value="1"/>
</dbReference>
<keyword evidence="4 6" id="KW-0560">Oxidoreductase</keyword>
<dbReference type="InterPro" id="IPR019831">
    <property type="entry name" value="Mn/Fe_SOD_N"/>
</dbReference>
<keyword evidence="7" id="KW-0732">Signal</keyword>
<feature type="chain" id="PRO_5044750452" description="Superoxide dismutase" evidence="7">
    <location>
        <begin position="37"/>
        <end position="247"/>
    </location>
</feature>
<evidence type="ECO:0000259" key="9">
    <source>
        <dbReference type="Pfam" id="PF02777"/>
    </source>
</evidence>
<feature type="signal peptide" evidence="7">
    <location>
        <begin position="1"/>
        <end position="36"/>
    </location>
</feature>
<evidence type="ECO:0000256" key="7">
    <source>
        <dbReference type="SAM" id="SignalP"/>
    </source>
</evidence>
<organism evidence="10 11">
    <name type="scientific">Paraburkholderia graminis</name>
    <dbReference type="NCBI Taxonomy" id="60548"/>
    <lineage>
        <taxon>Bacteria</taxon>
        <taxon>Pseudomonadati</taxon>
        <taxon>Pseudomonadota</taxon>
        <taxon>Betaproteobacteria</taxon>
        <taxon>Burkholderiales</taxon>
        <taxon>Burkholderiaceae</taxon>
        <taxon>Paraburkholderia</taxon>
    </lineage>
</organism>
<protein>
    <recommendedName>
        <fullName evidence="2 6">Superoxide dismutase</fullName>
        <ecNumber evidence="2 6">1.15.1.1</ecNumber>
    </recommendedName>
</protein>
<evidence type="ECO:0000256" key="3">
    <source>
        <dbReference type="ARBA" id="ARBA00022723"/>
    </source>
</evidence>
<dbReference type="Pfam" id="PF02777">
    <property type="entry name" value="Sod_Fe_C"/>
    <property type="match status" value="1"/>
</dbReference>
<comment type="catalytic activity">
    <reaction evidence="6">
        <text>2 superoxide + 2 H(+) = H2O2 + O2</text>
        <dbReference type="Rhea" id="RHEA:20696"/>
        <dbReference type="ChEBI" id="CHEBI:15378"/>
        <dbReference type="ChEBI" id="CHEBI:15379"/>
        <dbReference type="ChEBI" id="CHEBI:16240"/>
        <dbReference type="ChEBI" id="CHEBI:18421"/>
        <dbReference type="EC" id="1.15.1.1"/>
    </reaction>
</comment>
<dbReference type="Proteomes" id="UP001245184">
    <property type="component" value="Unassembled WGS sequence"/>
</dbReference>
<dbReference type="PROSITE" id="PS51318">
    <property type="entry name" value="TAT"/>
    <property type="match status" value="1"/>
</dbReference>
<feature type="domain" description="Manganese/iron superoxide dismutase N-terminal" evidence="8">
    <location>
        <begin position="53"/>
        <end position="136"/>
    </location>
</feature>
<keyword evidence="3 5" id="KW-0479">Metal-binding</keyword>
<evidence type="ECO:0000313" key="10">
    <source>
        <dbReference type="EMBL" id="MDR6208094.1"/>
    </source>
</evidence>
<sequence length="247" mass="26816">MNKINKFSTSRRTFLTTAAVSGAGLALAGLTGNASAQTAARAVPASLGASPQTLPPLPYAENALEPVISADTIALHYGKHHRAYFDNLAKLTPNTPFAGQSLEALIVATHGDPEHEAIFNNAGQAWNHNFYWQSLSPSKTHLSPELKAAIEHDFGSVDALNEKLAAISAAQFGSGWGWLVSDHGKLSVMKTSNADNPLTHGLVPLLTIDVWEHAYYLQYQNRRPEYLKKVIAQLINWDFASTNFARV</sequence>
<dbReference type="InterPro" id="IPR006311">
    <property type="entry name" value="TAT_signal"/>
</dbReference>
<feature type="binding site" evidence="5">
    <location>
        <position position="128"/>
    </location>
    <ligand>
        <name>Mn(2+)</name>
        <dbReference type="ChEBI" id="CHEBI:29035"/>
    </ligand>
</feature>
<dbReference type="PIRSF" id="PIRSF000349">
    <property type="entry name" value="SODismutase"/>
    <property type="match status" value="1"/>
</dbReference>
<dbReference type="PRINTS" id="PR01703">
    <property type="entry name" value="MNSODISMTASE"/>
</dbReference>
<comment type="caution">
    <text evidence="10">The sequence shown here is derived from an EMBL/GenBank/DDBJ whole genome shotgun (WGS) entry which is preliminary data.</text>
</comment>
<reference evidence="10 11" key="1">
    <citation type="submission" date="2023-08" db="EMBL/GenBank/DDBJ databases">
        <title>Genome sequencing of plant associated microbes to promote plant fitness in Sorghum bicolor and Oryza sativa.</title>
        <authorList>
            <person name="Coleman-Derr D."/>
        </authorList>
    </citation>
    <scope>NUCLEOTIDE SEQUENCE [LARGE SCALE GENOMIC DNA]</scope>
    <source>
        <strain evidence="10 11">SLBN-33</strain>
    </source>
</reference>
<name>A0ABD5CUG0_9BURK</name>
<gene>
    <name evidence="10" type="ORF">QF025_006895</name>
</gene>
<dbReference type="SUPFAM" id="SSF54719">
    <property type="entry name" value="Fe,Mn superoxide dismutase (SOD), C-terminal domain"/>
    <property type="match status" value="1"/>
</dbReference>
<evidence type="ECO:0000259" key="8">
    <source>
        <dbReference type="Pfam" id="PF00081"/>
    </source>
</evidence>
<evidence type="ECO:0000256" key="5">
    <source>
        <dbReference type="PIRSR" id="PIRSR000349-1"/>
    </source>
</evidence>
<dbReference type="InterPro" id="IPR036314">
    <property type="entry name" value="SOD_C_sf"/>
</dbReference>
<evidence type="ECO:0000256" key="1">
    <source>
        <dbReference type="ARBA" id="ARBA00008714"/>
    </source>
</evidence>
<evidence type="ECO:0000256" key="6">
    <source>
        <dbReference type="RuleBase" id="RU000414"/>
    </source>
</evidence>
<comment type="function">
    <text evidence="6">Destroys radicals which are normally produced within the cells and which are toxic to biological systems.</text>
</comment>
<dbReference type="Pfam" id="PF00081">
    <property type="entry name" value="Sod_Fe_N"/>
    <property type="match status" value="1"/>
</dbReference>
<dbReference type="InterPro" id="IPR001189">
    <property type="entry name" value="Mn/Fe_SOD"/>
</dbReference>
<dbReference type="EC" id="1.15.1.1" evidence="2 6"/>
<dbReference type="InterPro" id="IPR036324">
    <property type="entry name" value="Mn/Fe_SOD_N_sf"/>
</dbReference>
<dbReference type="GO" id="GO:0046872">
    <property type="term" value="F:metal ion binding"/>
    <property type="evidence" value="ECO:0007669"/>
    <property type="project" value="UniProtKB-KW"/>
</dbReference>